<evidence type="ECO:0000256" key="1">
    <source>
        <dbReference type="SAM" id="MobiDB-lite"/>
    </source>
</evidence>
<dbReference type="AlphaFoldDB" id="A0A0K0DD09"/>
<dbReference type="WBParaSite" id="ACAC_0000853301-mRNA-1">
    <property type="protein sequence ID" value="ACAC_0000853301-mRNA-1"/>
    <property type="gene ID" value="ACAC_0000853301"/>
</dbReference>
<protein>
    <submittedName>
        <fullName evidence="3">VP2</fullName>
    </submittedName>
</protein>
<evidence type="ECO:0000313" key="3">
    <source>
        <dbReference type="WBParaSite" id="ACAC_0000853301-mRNA-1"/>
    </source>
</evidence>
<dbReference type="Proteomes" id="UP000035642">
    <property type="component" value="Unassembled WGS sequence"/>
</dbReference>
<organism evidence="2 3">
    <name type="scientific">Angiostrongylus cantonensis</name>
    <name type="common">Rat lungworm</name>
    <dbReference type="NCBI Taxonomy" id="6313"/>
    <lineage>
        <taxon>Eukaryota</taxon>
        <taxon>Metazoa</taxon>
        <taxon>Ecdysozoa</taxon>
        <taxon>Nematoda</taxon>
        <taxon>Chromadorea</taxon>
        <taxon>Rhabditida</taxon>
        <taxon>Rhabditina</taxon>
        <taxon>Rhabditomorpha</taxon>
        <taxon>Strongyloidea</taxon>
        <taxon>Metastrongylidae</taxon>
        <taxon>Angiostrongylus</taxon>
    </lineage>
</organism>
<reference evidence="2" key="1">
    <citation type="submission" date="2012-09" db="EMBL/GenBank/DDBJ databases">
        <authorList>
            <person name="Martin A.A."/>
        </authorList>
    </citation>
    <scope>NUCLEOTIDE SEQUENCE</scope>
</reference>
<evidence type="ECO:0000313" key="2">
    <source>
        <dbReference type="Proteomes" id="UP000035642"/>
    </source>
</evidence>
<sequence>LYLYQSYEPPDINDIEVAEANSAARSADGATVITSQPTGSPNASPIPMPSSAPDSAAETSPGRIVVTPAGYGATEPSN</sequence>
<name>A0A0K0DD09_ANGCA</name>
<feature type="region of interest" description="Disordered" evidence="1">
    <location>
        <begin position="21"/>
        <end position="78"/>
    </location>
</feature>
<proteinExistence type="predicted"/>
<feature type="compositionally biased region" description="Polar residues" evidence="1">
    <location>
        <begin position="32"/>
        <end position="43"/>
    </location>
</feature>
<accession>A0A0K0DD09</accession>
<reference evidence="3" key="2">
    <citation type="submission" date="2017-02" db="UniProtKB">
        <authorList>
            <consortium name="WormBaseParasite"/>
        </authorList>
    </citation>
    <scope>IDENTIFICATION</scope>
</reference>
<keyword evidence="2" id="KW-1185">Reference proteome</keyword>